<name>A0A3C1KP38_9GAMM</name>
<proteinExistence type="predicted"/>
<reference evidence="2 3" key="1">
    <citation type="journal article" date="2018" name="Nat. Biotechnol.">
        <title>A standardized bacterial taxonomy based on genome phylogeny substantially revises the tree of life.</title>
        <authorList>
            <person name="Parks D.H."/>
            <person name="Chuvochina M."/>
            <person name="Waite D.W."/>
            <person name="Rinke C."/>
            <person name="Skarshewski A."/>
            <person name="Chaumeil P.A."/>
            <person name="Hugenholtz P."/>
        </authorList>
    </citation>
    <scope>NUCLEOTIDE SEQUENCE [LARGE SCALE GENOMIC DNA]</scope>
    <source>
        <strain evidence="2">UBA9158</strain>
    </source>
</reference>
<accession>A0A3C1KP38</accession>
<evidence type="ECO:0000313" key="2">
    <source>
        <dbReference type="EMBL" id="HAN28462.1"/>
    </source>
</evidence>
<dbReference type="InterPro" id="IPR006683">
    <property type="entry name" value="Thioestr_dom"/>
</dbReference>
<dbReference type="Gene3D" id="3.10.129.10">
    <property type="entry name" value="Hotdog Thioesterase"/>
    <property type="match status" value="1"/>
</dbReference>
<dbReference type="CDD" id="cd03443">
    <property type="entry name" value="PaaI_thioesterase"/>
    <property type="match status" value="1"/>
</dbReference>
<evidence type="ECO:0000259" key="1">
    <source>
        <dbReference type="Pfam" id="PF03061"/>
    </source>
</evidence>
<dbReference type="Pfam" id="PF03061">
    <property type="entry name" value="4HBT"/>
    <property type="match status" value="1"/>
</dbReference>
<feature type="domain" description="Thioesterase" evidence="1">
    <location>
        <begin position="54"/>
        <end position="117"/>
    </location>
</feature>
<dbReference type="STRING" id="1121937.GCA_000423125_01442"/>
<organism evidence="2 3">
    <name type="scientific">Haliea salexigens</name>
    <dbReference type="NCBI Taxonomy" id="287487"/>
    <lineage>
        <taxon>Bacteria</taxon>
        <taxon>Pseudomonadati</taxon>
        <taxon>Pseudomonadota</taxon>
        <taxon>Gammaproteobacteria</taxon>
        <taxon>Cellvibrionales</taxon>
        <taxon>Halieaceae</taxon>
        <taxon>Haliea</taxon>
    </lineage>
</organism>
<gene>
    <name evidence="2" type="ORF">DCP75_12225</name>
</gene>
<dbReference type="EMBL" id="DMND01000167">
    <property type="protein sequence ID" value="HAN28462.1"/>
    <property type="molecule type" value="Genomic_DNA"/>
</dbReference>
<dbReference type="InterPro" id="IPR029069">
    <property type="entry name" value="HotDog_dom_sf"/>
</dbReference>
<protein>
    <submittedName>
        <fullName evidence="2">PaaI family thioesterase</fullName>
    </submittedName>
</protein>
<comment type="caution">
    <text evidence="2">The sequence shown here is derived from an EMBL/GenBank/DDBJ whole genome shotgun (WGS) entry which is preliminary data.</text>
</comment>
<dbReference type="SUPFAM" id="SSF54637">
    <property type="entry name" value="Thioesterase/thiol ester dehydrase-isomerase"/>
    <property type="match status" value="1"/>
</dbReference>
<sequence length="159" mass="16774">MTRENGSDAQIPEGFTRLPEGLGYTDTLQPCYRRISDAGVSFGLVVAQQHCNVMGICHGGVLSTLADIAAATGVNHASGRSAGSPTINLALDFVSAGKLGHWLQADVLQVDVKRRFGFSSGLIRGPGGVVARFNGTFYLPEHEGIWKRPAPADGLLPAE</sequence>
<dbReference type="AlphaFoldDB" id="A0A3C1KP38"/>
<dbReference type="GO" id="GO:0016790">
    <property type="term" value="F:thiolester hydrolase activity"/>
    <property type="evidence" value="ECO:0007669"/>
    <property type="project" value="UniProtKB-ARBA"/>
</dbReference>
<evidence type="ECO:0000313" key="3">
    <source>
        <dbReference type="Proteomes" id="UP000259273"/>
    </source>
</evidence>
<dbReference type="Proteomes" id="UP000259273">
    <property type="component" value="Unassembled WGS sequence"/>
</dbReference>